<feature type="compositionally biased region" description="Basic and acidic residues" evidence="16">
    <location>
        <begin position="233"/>
        <end position="263"/>
    </location>
</feature>
<evidence type="ECO:0000256" key="8">
    <source>
        <dbReference type="ARBA" id="ARBA00022723"/>
    </source>
</evidence>
<feature type="region of interest" description="Disordered" evidence="16">
    <location>
        <begin position="232"/>
        <end position="268"/>
    </location>
</feature>
<keyword evidence="11" id="KW-0256">Endoplasmic reticulum</keyword>
<keyword evidence="10" id="KW-0833">Ubl conjugation pathway</keyword>
<dbReference type="EC" id="2.3.2.27" evidence="5"/>
<evidence type="ECO:0000313" key="19">
    <source>
        <dbReference type="Proteomes" id="UP001214638"/>
    </source>
</evidence>
<feature type="region of interest" description="Disordered" evidence="16">
    <location>
        <begin position="344"/>
        <end position="368"/>
    </location>
</feature>
<evidence type="ECO:0000256" key="12">
    <source>
        <dbReference type="ARBA" id="ARBA00022833"/>
    </source>
</evidence>
<dbReference type="GO" id="GO:0061630">
    <property type="term" value="F:ubiquitin protein ligase activity"/>
    <property type="evidence" value="ECO:0007669"/>
    <property type="project" value="UniProtKB-EC"/>
</dbReference>
<dbReference type="Gene3D" id="3.30.40.10">
    <property type="entry name" value="Zinc/RING finger domain, C3HC4 (zinc finger)"/>
    <property type="match status" value="1"/>
</dbReference>
<dbReference type="SMART" id="SM00184">
    <property type="entry name" value="RING"/>
    <property type="match status" value="1"/>
</dbReference>
<comment type="pathway">
    <text evidence="3">Protein modification; protein ubiquitination.</text>
</comment>
<protein>
    <recommendedName>
        <fullName evidence="5">RING-type E3 ubiquitin transferase</fullName>
        <ecNumber evidence="5">2.3.2.27</ecNumber>
    </recommendedName>
</protein>
<evidence type="ECO:0000313" key="18">
    <source>
        <dbReference type="EMBL" id="KAK2195697.1"/>
    </source>
</evidence>
<evidence type="ECO:0000256" key="7">
    <source>
        <dbReference type="ARBA" id="ARBA00022692"/>
    </source>
</evidence>
<dbReference type="EMBL" id="JALLKP010000003">
    <property type="protein sequence ID" value="KAK2195697.1"/>
    <property type="molecule type" value="Genomic_DNA"/>
</dbReference>
<evidence type="ECO:0000256" key="14">
    <source>
        <dbReference type="ARBA" id="ARBA00023136"/>
    </source>
</evidence>
<comment type="catalytic activity">
    <reaction evidence="1">
        <text>S-ubiquitinyl-[E2 ubiquitin-conjugating enzyme]-L-cysteine + [acceptor protein]-L-lysine = [E2 ubiquitin-conjugating enzyme]-L-cysteine + N(6)-ubiquitinyl-[acceptor protein]-L-lysine.</text>
        <dbReference type="EC" id="2.3.2.27"/>
    </reaction>
</comment>
<dbReference type="PROSITE" id="PS50089">
    <property type="entry name" value="ZF_RING_2"/>
    <property type="match status" value="1"/>
</dbReference>
<feature type="domain" description="RING-type" evidence="17">
    <location>
        <begin position="92"/>
        <end position="131"/>
    </location>
</feature>
<evidence type="ECO:0000256" key="5">
    <source>
        <dbReference type="ARBA" id="ARBA00012483"/>
    </source>
</evidence>
<dbReference type="GO" id="GO:0005789">
    <property type="term" value="C:endoplasmic reticulum membrane"/>
    <property type="evidence" value="ECO:0007669"/>
    <property type="project" value="UniProtKB-SubCell"/>
</dbReference>
<keyword evidence="13" id="KW-1133">Transmembrane helix</keyword>
<keyword evidence="19" id="KW-1185">Reference proteome</keyword>
<dbReference type="CDD" id="cd16479">
    <property type="entry name" value="RING-H2_synoviolin"/>
    <property type="match status" value="1"/>
</dbReference>
<proteinExistence type="inferred from homology"/>
<dbReference type="InterPro" id="IPR050731">
    <property type="entry name" value="HRD1_E3_ubiq-ligases"/>
</dbReference>
<keyword evidence="14" id="KW-0472">Membrane</keyword>
<dbReference type="Proteomes" id="UP001214638">
    <property type="component" value="Unassembled WGS sequence"/>
</dbReference>
<evidence type="ECO:0000256" key="2">
    <source>
        <dbReference type="ARBA" id="ARBA00004477"/>
    </source>
</evidence>
<evidence type="ECO:0000256" key="3">
    <source>
        <dbReference type="ARBA" id="ARBA00004906"/>
    </source>
</evidence>
<evidence type="ECO:0000256" key="10">
    <source>
        <dbReference type="ARBA" id="ARBA00022786"/>
    </source>
</evidence>
<dbReference type="InterPro" id="IPR013083">
    <property type="entry name" value="Znf_RING/FYVE/PHD"/>
</dbReference>
<gene>
    <name evidence="18" type="ORF">BdWA1_002290</name>
</gene>
<comment type="subcellular location">
    <subcellularLocation>
        <location evidence="2">Endoplasmic reticulum membrane</location>
        <topology evidence="2">Multi-pass membrane protein</topology>
    </subcellularLocation>
</comment>
<dbReference type="RefSeq" id="XP_067802540.1">
    <property type="nucleotide sequence ID" value="XM_067947318.1"/>
</dbReference>
<dbReference type="Pfam" id="PF13639">
    <property type="entry name" value="zf-RING_2"/>
    <property type="match status" value="1"/>
</dbReference>
<keyword evidence="12" id="KW-0862">Zinc</keyword>
<name>A0AAD9PIZ5_9APIC</name>
<evidence type="ECO:0000259" key="17">
    <source>
        <dbReference type="PROSITE" id="PS50089"/>
    </source>
</evidence>
<dbReference type="GO" id="GO:0036503">
    <property type="term" value="P:ERAD pathway"/>
    <property type="evidence" value="ECO:0007669"/>
    <property type="project" value="TreeGrafter"/>
</dbReference>
<evidence type="ECO:0000256" key="13">
    <source>
        <dbReference type="ARBA" id="ARBA00022989"/>
    </source>
</evidence>
<evidence type="ECO:0000256" key="9">
    <source>
        <dbReference type="ARBA" id="ARBA00022771"/>
    </source>
</evidence>
<accession>A0AAD9PIZ5</accession>
<evidence type="ECO:0000256" key="15">
    <source>
        <dbReference type="PROSITE-ProRule" id="PRU00175"/>
    </source>
</evidence>
<reference evidence="18" key="1">
    <citation type="journal article" date="2023" name="Nat. Microbiol.">
        <title>Babesia duncani multi-omics identifies virulence factors and drug targets.</title>
        <authorList>
            <person name="Singh P."/>
            <person name="Lonardi S."/>
            <person name="Liang Q."/>
            <person name="Vydyam P."/>
            <person name="Khabirova E."/>
            <person name="Fang T."/>
            <person name="Gihaz S."/>
            <person name="Thekkiniath J."/>
            <person name="Munshi M."/>
            <person name="Abel S."/>
            <person name="Ciampossin L."/>
            <person name="Batugedara G."/>
            <person name="Gupta M."/>
            <person name="Lu X.M."/>
            <person name="Lenz T."/>
            <person name="Chakravarty S."/>
            <person name="Cornillot E."/>
            <person name="Hu Y."/>
            <person name="Ma W."/>
            <person name="Gonzalez L.M."/>
            <person name="Sanchez S."/>
            <person name="Estrada K."/>
            <person name="Sanchez-Flores A."/>
            <person name="Montero E."/>
            <person name="Harb O.S."/>
            <person name="Le Roch K.G."/>
            <person name="Mamoun C.B."/>
        </authorList>
    </citation>
    <scope>NUCLEOTIDE SEQUENCE</scope>
    <source>
        <strain evidence="18">WA1</strain>
    </source>
</reference>
<organism evidence="18 19">
    <name type="scientific">Babesia duncani</name>
    <dbReference type="NCBI Taxonomy" id="323732"/>
    <lineage>
        <taxon>Eukaryota</taxon>
        <taxon>Sar</taxon>
        <taxon>Alveolata</taxon>
        <taxon>Apicomplexa</taxon>
        <taxon>Aconoidasida</taxon>
        <taxon>Piroplasmida</taxon>
        <taxon>Babesiidae</taxon>
        <taxon>Babesia</taxon>
    </lineage>
</organism>
<evidence type="ECO:0000256" key="4">
    <source>
        <dbReference type="ARBA" id="ARBA00010089"/>
    </source>
</evidence>
<evidence type="ECO:0000256" key="1">
    <source>
        <dbReference type="ARBA" id="ARBA00000900"/>
    </source>
</evidence>
<comment type="similarity">
    <text evidence="4">Belongs to the HRD1 family.</text>
</comment>
<keyword evidence="8" id="KW-0479">Metal-binding</keyword>
<evidence type="ECO:0000256" key="11">
    <source>
        <dbReference type="ARBA" id="ARBA00022824"/>
    </source>
</evidence>
<keyword evidence="7" id="KW-0812">Transmembrane</keyword>
<dbReference type="InterPro" id="IPR001841">
    <property type="entry name" value="Znf_RING"/>
</dbReference>
<keyword evidence="6" id="KW-0808">Transferase</keyword>
<dbReference type="PANTHER" id="PTHR22763:SF184">
    <property type="entry name" value="E3 UBIQUITIN-PROTEIN LIGASE SYNOVIOLIN"/>
    <property type="match status" value="1"/>
</dbReference>
<evidence type="ECO:0000256" key="6">
    <source>
        <dbReference type="ARBA" id="ARBA00022679"/>
    </source>
</evidence>
<keyword evidence="9 15" id="KW-0863">Zinc-finger</keyword>
<evidence type="ECO:0000256" key="16">
    <source>
        <dbReference type="SAM" id="MobiDB-lite"/>
    </source>
</evidence>
<dbReference type="KEGG" id="bdw:94336588"/>
<comment type="caution">
    <text evidence="18">The sequence shown here is derived from an EMBL/GenBank/DDBJ whole genome shotgun (WGS) entry which is preliminary data.</text>
</comment>
<dbReference type="GO" id="GO:0043161">
    <property type="term" value="P:proteasome-mediated ubiquitin-dependent protein catabolic process"/>
    <property type="evidence" value="ECO:0007669"/>
    <property type="project" value="TreeGrafter"/>
</dbReference>
<dbReference type="SUPFAM" id="SSF57850">
    <property type="entry name" value="RING/U-box"/>
    <property type="match status" value="1"/>
</dbReference>
<dbReference type="GeneID" id="94336588"/>
<dbReference type="AlphaFoldDB" id="A0AAD9PIZ5"/>
<dbReference type="PANTHER" id="PTHR22763">
    <property type="entry name" value="RING ZINC FINGER PROTEIN"/>
    <property type="match status" value="1"/>
</dbReference>
<dbReference type="GO" id="GO:0008270">
    <property type="term" value="F:zinc ion binding"/>
    <property type="evidence" value="ECO:0007669"/>
    <property type="project" value="UniProtKB-KW"/>
</dbReference>
<dbReference type="Pfam" id="PF25563">
    <property type="entry name" value="TPR_SYVN1_N"/>
    <property type="match status" value="1"/>
</dbReference>
<dbReference type="InterPro" id="IPR058051">
    <property type="entry name" value="Znf_RING_synoviolin"/>
</dbReference>
<sequence length="552" mass="61707">MFPGLSNKTTVLFYVELFQDVLSLTSFGIFTLVFFINNPSNVPAYMLIDMLHVAKNLFGRIKMLIHYRHIAKALYKRYPKPTEKEIENGVTCIICRDQLDEDSRKIECGHIYHLRCLKSWLFQHSTCPTCRAPIESEDDASQSSVNIDAASLAINFENSIRGYYRSIRNTIARFIRTLVPHSRYCDDLIEDINVSSLVNATDFVIGKVSNHITCTIGLEQADADNIEATGDAADFKDTSNGDTTRDDTTRDDSTRDGTTRDDSIGDDVVDSGHLNLPKWVLQVNNFTAEYIQTRILATQAQGDVGDLPEATNDDEAKVLEHFTRPTTTVEMSDEDSAAAGIEPVAGANGSEQDSVEDDVASEHLMEKSTDSRLKSRMYARILSMLLSRNLLGSGKHLPIKALQLPLNTTLPPDAKAPDIITRVLQSYLHMMNTCNLAIRSFAELTGDPGIVQELVQFNNKKRGSFKIGTEEILLNDLHQSNPQPENDPVSILVTEESLRIYNDIFKRLSSSYTTALDVIQAAKDKHPRLNVTQKLLLDMATADAIMNFEFTR</sequence>
<dbReference type="InterPro" id="IPR057992">
    <property type="entry name" value="TPR_SYVN1_N"/>
</dbReference>